<comment type="caution">
    <text evidence="1">The sequence shown here is derived from an EMBL/GenBank/DDBJ whole genome shotgun (WGS) entry which is preliminary data.</text>
</comment>
<dbReference type="Proteomes" id="UP001638806">
    <property type="component" value="Unassembled WGS sequence"/>
</dbReference>
<keyword evidence="2" id="KW-1185">Reference proteome</keyword>
<reference evidence="1" key="1">
    <citation type="submission" date="2024-12" db="EMBL/GenBank/DDBJ databases">
        <title>Comparative genomics and development of molecular markers within Purpureocillium lilacinum and among Purpureocillium species.</title>
        <authorList>
            <person name="Yeh Z.-Y."/>
            <person name="Ni N.-T."/>
            <person name="Lo P.-H."/>
            <person name="Mushyakhwo K."/>
            <person name="Lin C.-F."/>
            <person name="Nai Y.-S."/>
        </authorList>
    </citation>
    <scope>NUCLEOTIDE SEQUENCE</scope>
    <source>
        <strain evidence="1">NCHU-NPUST-175</strain>
    </source>
</reference>
<evidence type="ECO:0000313" key="2">
    <source>
        <dbReference type="Proteomes" id="UP001638806"/>
    </source>
</evidence>
<evidence type="ECO:0000313" key="1">
    <source>
        <dbReference type="EMBL" id="KAL3957976.1"/>
    </source>
</evidence>
<protein>
    <submittedName>
        <fullName evidence="1">Uncharacterized protein</fullName>
    </submittedName>
</protein>
<dbReference type="EMBL" id="JBGNUJ010000007">
    <property type="protein sequence ID" value="KAL3957976.1"/>
    <property type="molecule type" value="Genomic_DNA"/>
</dbReference>
<proteinExistence type="predicted"/>
<sequence length="97" mass="10017">MQASASGADAADIAAECPAARPRQPNVVVPTCTRRRTPHAGSGRPPSPSVRLLSPQLVQDNAALACGGRATGTPAAIEHHITSLSSRQILTCEVRLV</sequence>
<name>A0ACC4DNL4_PURLI</name>
<organism evidence="1 2">
    <name type="scientific">Purpureocillium lilacinum</name>
    <name type="common">Paecilomyces lilacinus</name>
    <dbReference type="NCBI Taxonomy" id="33203"/>
    <lineage>
        <taxon>Eukaryota</taxon>
        <taxon>Fungi</taxon>
        <taxon>Dikarya</taxon>
        <taxon>Ascomycota</taxon>
        <taxon>Pezizomycotina</taxon>
        <taxon>Sordariomycetes</taxon>
        <taxon>Hypocreomycetidae</taxon>
        <taxon>Hypocreales</taxon>
        <taxon>Ophiocordycipitaceae</taxon>
        <taxon>Purpureocillium</taxon>
    </lineage>
</organism>
<accession>A0ACC4DNL4</accession>
<gene>
    <name evidence="1" type="ORF">ACCO45_008554</name>
</gene>